<evidence type="ECO:0000256" key="7">
    <source>
        <dbReference type="SAM" id="MobiDB-lite"/>
    </source>
</evidence>
<dbReference type="GO" id="GO:0003700">
    <property type="term" value="F:DNA-binding transcription factor activity"/>
    <property type="evidence" value="ECO:0007669"/>
    <property type="project" value="InterPro"/>
</dbReference>
<dbReference type="PANTHER" id="PTHR46373:SF12">
    <property type="entry name" value="PROTEIN RKD5"/>
    <property type="match status" value="1"/>
</dbReference>
<feature type="region of interest" description="Disordered" evidence="7">
    <location>
        <begin position="172"/>
        <end position="194"/>
    </location>
</feature>
<evidence type="ECO:0000256" key="3">
    <source>
        <dbReference type="ARBA" id="ARBA00023054"/>
    </source>
</evidence>
<gene>
    <name evidence="9" type="primary">LOC107799489</name>
</gene>
<keyword evidence="5" id="KW-0804">Transcription</keyword>
<dbReference type="PaxDb" id="4097-A0A1S4AN90"/>
<dbReference type="Pfam" id="PF02042">
    <property type="entry name" value="RWP-RK"/>
    <property type="match status" value="1"/>
</dbReference>
<accession>A0A1S4AN90</accession>
<protein>
    <submittedName>
        <fullName evidence="9">Protein RKD5-like isoform X1</fullName>
    </submittedName>
</protein>
<evidence type="ECO:0000256" key="2">
    <source>
        <dbReference type="ARBA" id="ARBA00023015"/>
    </source>
</evidence>
<dbReference type="STRING" id="4097.A0A1S4AN90"/>
<sequence>MQWECASLHSTFLLPNYSFSFLYQNSLFSLSVSVLSLMASSQNRTLTALVIFQNFLYPVMFRSVHVYRTEGGKEEMEEREYLFHETSNFEETGFAPVITLHKFDVSAQFVRIENGVWKCMFVYDSGRHQSTSTNASPDWLSFAENPKMDFIPTLANDLRAISELALNVEFRDSSGRSSTEESGSNNSKSNQPDVKRCVPFLDLNSLPYSDSDIEENDQNVSENKKRRAGTKDIARLALEDLSKYFDLPIVEASKSLKVGLTVLKKKCREFGIPRWPHRKIKSLDSLIHDLQEEMQRQQEEDELAAIAVEKRKRMIEYERESIEKKPFMDIQKETKKFRQDIFKRRYKARVLENQCRTLPLF</sequence>
<name>A0A1S4AN90_TOBAC</name>
<feature type="compositionally biased region" description="Low complexity" evidence="7">
    <location>
        <begin position="175"/>
        <end position="190"/>
    </location>
</feature>
<keyword evidence="3" id="KW-0175">Coiled coil</keyword>
<evidence type="ECO:0000256" key="5">
    <source>
        <dbReference type="ARBA" id="ARBA00023163"/>
    </source>
</evidence>
<dbReference type="GO" id="GO:0003677">
    <property type="term" value="F:DNA binding"/>
    <property type="evidence" value="ECO:0007669"/>
    <property type="project" value="UniProtKB-KW"/>
</dbReference>
<dbReference type="AlphaFoldDB" id="A0A1S4AN90"/>
<keyword evidence="6" id="KW-0539">Nucleus</keyword>
<dbReference type="OMA" id="RILMAGW"/>
<organism evidence="9">
    <name type="scientific">Nicotiana tabacum</name>
    <name type="common">Common tobacco</name>
    <dbReference type="NCBI Taxonomy" id="4097"/>
    <lineage>
        <taxon>Eukaryota</taxon>
        <taxon>Viridiplantae</taxon>
        <taxon>Streptophyta</taxon>
        <taxon>Embryophyta</taxon>
        <taxon>Tracheophyta</taxon>
        <taxon>Spermatophyta</taxon>
        <taxon>Magnoliopsida</taxon>
        <taxon>eudicotyledons</taxon>
        <taxon>Gunneridae</taxon>
        <taxon>Pentapetalae</taxon>
        <taxon>asterids</taxon>
        <taxon>lamiids</taxon>
        <taxon>Solanales</taxon>
        <taxon>Solanaceae</taxon>
        <taxon>Nicotianoideae</taxon>
        <taxon>Nicotianeae</taxon>
        <taxon>Nicotiana</taxon>
    </lineage>
</organism>
<keyword evidence="2" id="KW-0805">Transcription regulation</keyword>
<feature type="region of interest" description="Disordered" evidence="7">
    <location>
        <begin position="208"/>
        <end position="228"/>
    </location>
</feature>
<proteinExistence type="predicted"/>
<dbReference type="KEGG" id="nta:107799489"/>
<dbReference type="InterPro" id="IPR044607">
    <property type="entry name" value="RKD-like"/>
</dbReference>
<dbReference type="PROSITE" id="PS51519">
    <property type="entry name" value="RWP_RK"/>
    <property type="match status" value="1"/>
</dbReference>
<evidence type="ECO:0000256" key="6">
    <source>
        <dbReference type="ARBA" id="ARBA00023242"/>
    </source>
</evidence>
<comment type="function">
    <text evidence="1">Putative transcription factor.</text>
</comment>
<evidence type="ECO:0000313" key="9">
    <source>
        <dbReference type="RefSeq" id="XP_016478099.1"/>
    </source>
</evidence>
<feature type="domain" description="RWP-RK" evidence="8">
    <location>
        <begin position="218"/>
        <end position="303"/>
    </location>
</feature>
<reference evidence="9" key="1">
    <citation type="submission" date="2025-08" db="UniProtKB">
        <authorList>
            <consortium name="RefSeq"/>
        </authorList>
    </citation>
    <scope>IDENTIFICATION</scope>
</reference>
<dbReference type="PANTHER" id="PTHR46373">
    <property type="entry name" value="PROTEIN RKD4"/>
    <property type="match status" value="1"/>
</dbReference>
<evidence type="ECO:0000259" key="8">
    <source>
        <dbReference type="PROSITE" id="PS51519"/>
    </source>
</evidence>
<dbReference type="RefSeq" id="XP_016478099.1">
    <property type="nucleotide sequence ID" value="XM_016622613.1"/>
</dbReference>
<dbReference type="InterPro" id="IPR003035">
    <property type="entry name" value="RWP-RK_dom"/>
</dbReference>
<evidence type="ECO:0000256" key="4">
    <source>
        <dbReference type="ARBA" id="ARBA00023125"/>
    </source>
</evidence>
<keyword evidence="4" id="KW-0238">DNA-binding</keyword>
<dbReference type="OrthoDB" id="6270329at2759"/>
<evidence type="ECO:0000256" key="1">
    <source>
        <dbReference type="ARBA" id="ARBA00004049"/>
    </source>
</evidence>